<feature type="transmembrane region" description="Helical" evidence="1">
    <location>
        <begin position="217"/>
        <end position="249"/>
    </location>
</feature>
<dbReference type="AlphaFoldDB" id="A0A2A9NJD3"/>
<reference evidence="3 4" key="1">
    <citation type="submission" date="2014-02" db="EMBL/GenBank/DDBJ databases">
        <title>Transposable element dynamics among asymbiotic and ectomycorrhizal Amanita fungi.</title>
        <authorList>
            <consortium name="DOE Joint Genome Institute"/>
            <person name="Hess J."/>
            <person name="Skrede I."/>
            <person name="Wolfe B."/>
            <person name="LaButti K."/>
            <person name="Ohm R.A."/>
            <person name="Grigoriev I.V."/>
            <person name="Pringle A."/>
        </authorList>
    </citation>
    <scope>NUCLEOTIDE SEQUENCE [LARGE SCALE GENOMIC DNA]</scope>
    <source>
        <strain evidence="3 4">SKay4041</strain>
    </source>
</reference>
<accession>A0A2A9NJD3</accession>
<feature type="transmembrane region" description="Helical" evidence="1">
    <location>
        <begin position="66"/>
        <end position="84"/>
    </location>
</feature>
<dbReference type="InterPro" id="IPR045340">
    <property type="entry name" value="DUF6533"/>
</dbReference>
<dbReference type="OrthoDB" id="2867313at2759"/>
<keyword evidence="1" id="KW-1133">Transmembrane helix</keyword>
<name>A0A2A9NJD3_9AGAR</name>
<evidence type="ECO:0000313" key="4">
    <source>
        <dbReference type="Proteomes" id="UP000242287"/>
    </source>
</evidence>
<organism evidence="3 4">
    <name type="scientific">Amanita thiersii Skay4041</name>
    <dbReference type="NCBI Taxonomy" id="703135"/>
    <lineage>
        <taxon>Eukaryota</taxon>
        <taxon>Fungi</taxon>
        <taxon>Dikarya</taxon>
        <taxon>Basidiomycota</taxon>
        <taxon>Agaricomycotina</taxon>
        <taxon>Agaricomycetes</taxon>
        <taxon>Agaricomycetidae</taxon>
        <taxon>Agaricales</taxon>
        <taxon>Pluteineae</taxon>
        <taxon>Amanitaceae</taxon>
        <taxon>Amanita</taxon>
    </lineage>
</organism>
<protein>
    <recommendedName>
        <fullName evidence="2">DUF6533 domain-containing protein</fullName>
    </recommendedName>
</protein>
<evidence type="ECO:0000313" key="3">
    <source>
        <dbReference type="EMBL" id="PFH47820.1"/>
    </source>
</evidence>
<keyword evidence="4" id="KW-1185">Reference proteome</keyword>
<feature type="transmembrane region" description="Helical" evidence="1">
    <location>
        <begin position="96"/>
        <end position="116"/>
    </location>
</feature>
<dbReference type="EMBL" id="KZ302090">
    <property type="protein sequence ID" value="PFH47820.1"/>
    <property type="molecule type" value="Genomic_DNA"/>
</dbReference>
<feature type="transmembrane region" description="Helical" evidence="1">
    <location>
        <begin position="122"/>
        <end position="146"/>
    </location>
</feature>
<feature type="domain" description="DUF6533" evidence="2">
    <location>
        <begin position="22"/>
        <end position="65"/>
    </location>
</feature>
<feature type="transmembrane region" description="Helical" evidence="1">
    <location>
        <begin position="171"/>
        <end position="197"/>
    </location>
</feature>
<keyword evidence="1" id="KW-0812">Transmembrane</keyword>
<dbReference type="Pfam" id="PF20151">
    <property type="entry name" value="DUF6533"/>
    <property type="match status" value="1"/>
</dbReference>
<sequence>MNSTSPSLELTTILQYGQAIKYADVAGITLLVYDHFLTFYQEATYIWPSGLQPVNALYHYSKYSCFIYIIVTYFRAFTPVALIGKHCRGLTIAAGWLHILGTVSAQGIFAIRAWAIWGQGRNMAICLIVAFAILMGVGFAALQLFVDSVKFRIEPFVNQNIRGCITIDAKAIFCVASWIDLLVFETFLTGILVTRGYQAYKNGGNTGLFNLVYRDGFIFYLIASGITIVTSILVSSLPSGLVLVTLFPVRVIHVTLSSRILLHTRENANGKTHIFDEDGNAFSEVEFWHASERISLRDSQM</sequence>
<gene>
    <name evidence="3" type="ORF">AMATHDRAFT_66696</name>
</gene>
<evidence type="ECO:0000256" key="1">
    <source>
        <dbReference type="SAM" id="Phobius"/>
    </source>
</evidence>
<proteinExistence type="predicted"/>
<evidence type="ECO:0000259" key="2">
    <source>
        <dbReference type="Pfam" id="PF20151"/>
    </source>
</evidence>
<feature type="non-terminal residue" evidence="3">
    <location>
        <position position="301"/>
    </location>
</feature>
<dbReference type="Proteomes" id="UP000242287">
    <property type="component" value="Unassembled WGS sequence"/>
</dbReference>
<keyword evidence="1" id="KW-0472">Membrane</keyword>